<reference evidence="4" key="1">
    <citation type="submission" date="2017-01" db="EMBL/GenBank/DDBJ databases">
        <authorList>
            <person name="Varghese N."/>
            <person name="Submissions S."/>
        </authorList>
    </citation>
    <scope>NUCLEOTIDE SEQUENCE [LARGE SCALE GENOMIC DNA]</scope>
    <source>
        <strain evidence="4">DSM 21054</strain>
    </source>
</reference>
<protein>
    <recommendedName>
        <fullName evidence="5">YXWGXW repeat-containing protein</fullName>
    </recommendedName>
</protein>
<sequence length="150" mass="17576">MKKIIVLSAIAISSIVLGNTAQAQVSFHVNLNVGAQPAWIVNNDAADYYYIPDAECYYNVRERVYVYRDGNRWMKGPNLPGRYRNFDFRNRRVIGIHGQDRPYLHHTENRMGYARANERFDNQHGRPQGGGRFDDRRNDHRNDHRNGRRS</sequence>
<dbReference type="Proteomes" id="UP000186917">
    <property type="component" value="Unassembled WGS sequence"/>
</dbReference>
<evidence type="ECO:0000256" key="2">
    <source>
        <dbReference type="SAM" id="SignalP"/>
    </source>
</evidence>
<dbReference type="OrthoDB" id="799522at2"/>
<keyword evidence="2" id="KW-0732">Signal</keyword>
<evidence type="ECO:0008006" key="5">
    <source>
        <dbReference type="Google" id="ProtNLM"/>
    </source>
</evidence>
<evidence type="ECO:0000313" key="3">
    <source>
        <dbReference type="EMBL" id="SIT25366.1"/>
    </source>
</evidence>
<feature type="signal peptide" evidence="2">
    <location>
        <begin position="1"/>
        <end position="23"/>
    </location>
</feature>
<evidence type="ECO:0000256" key="1">
    <source>
        <dbReference type="SAM" id="MobiDB-lite"/>
    </source>
</evidence>
<feature type="region of interest" description="Disordered" evidence="1">
    <location>
        <begin position="117"/>
        <end position="150"/>
    </location>
</feature>
<accession>A0A173MFG6</accession>
<dbReference type="AlphaFoldDB" id="A0A173MFG6"/>
<gene>
    <name evidence="3" type="ORF">SAMN05421788_106296</name>
</gene>
<name>A0A173MFG6_9BACT</name>
<dbReference type="RefSeq" id="WP_076380485.1">
    <property type="nucleotide sequence ID" value="NZ_AP017422.1"/>
</dbReference>
<feature type="compositionally biased region" description="Basic and acidic residues" evidence="1">
    <location>
        <begin position="132"/>
        <end position="150"/>
    </location>
</feature>
<dbReference type="KEGG" id="fln:FLA_2245"/>
<organism evidence="3 4">
    <name type="scientific">Filimonas lacunae</name>
    <dbReference type="NCBI Taxonomy" id="477680"/>
    <lineage>
        <taxon>Bacteria</taxon>
        <taxon>Pseudomonadati</taxon>
        <taxon>Bacteroidota</taxon>
        <taxon>Chitinophagia</taxon>
        <taxon>Chitinophagales</taxon>
        <taxon>Chitinophagaceae</taxon>
        <taxon>Filimonas</taxon>
    </lineage>
</organism>
<evidence type="ECO:0000313" key="4">
    <source>
        <dbReference type="Proteomes" id="UP000186917"/>
    </source>
</evidence>
<proteinExistence type="predicted"/>
<feature type="chain" id="PRO_5030022874" description="YXWGXW repeat-containing protein" evidence="2">
    <location>
        <begin position="24"/>
        <end position="150"/>
    </location>
</feature>
<dbReference type="EMBL" id="FTOR01000006">
    <property type="protein sequence ID" value="SIT25366.1"/>
    <property type="molecule type" value="Genomic_DNA"/>
</dbReference>
<keyword evidence="4" id="KW-1185">Reference proteome</keyword>